<keyword evidence="1" id="KW-0472">Membrane</keyword>
<evidence type="ECO:0000256" key="1">
    <source>
        <dbReference type="SAM" id="Phobius"/>
    </source>
</evidence>
<keyword evidence="3" id="KW-1185">Reference proteome</keyword>
<organism evidence="2 3">
    <name type="scientific">Phytophthora lilii</name>
    <dbReference type="NCBI Taxonomy" id="2077276"/>
    <lineage>
        <taxon>Eukaryota</taxon>
        <taxon>Sar</taxon>
        <taxon>Stramenopiles</taxon>
        <taxon>Oomycota</taxon>
        <taxon>Peronosporomycetes</taxon>
        <taxon>Peronosporales</taxon>
        <taxon>Peronosporaceae</taxon>
        <taxon>Phytophthora</taxon>
    </lineage>
</organism>
<reference evidence="2" key="1">
    <citation type="submission" date="2023-04" db="EMBL/GenBank/DDBJ databases">
        <title>Phytophthora lilii NBRC 32176.</title>
        <authorList>
            <person name="Ichikawa N."/>
            <person name="Sato H."/>
            <person name="Tonouchi N."/>
        </authorList>
    </citation>
    <scope>NUCLEOTIDE SEQUENCE</scope>
    <source>
        <strain evidence="2">NBRC 32176</strain>
    </source>
</reference>
<evidence type="ECO:0000313" key="2">
    <source>
        <dbReference type="EMBL" id="GMF39341.1"/>
    </source>
</evidence>
<feature type="transmembrane region" description="Helical" evidence="1">
    <location>
        <begin position="420"/>
        <end position="446"/>
    </location>
</feature>
<name>A0A9W7CRA7_9STRA</name>
<keyword evidence="1" id="KW-1133">Transmembrane helix</keyword>
<feature type="transmembrane region" description="Helical" evidence="1">
    <location>
        <begin position="25"/>
        <end position="47"/>
    </location>
</feature>
<keyword evidence="1" id="KW-0812">Transmembrane</keyword>
<feature type="transmembrane region" description="Helical" evidence="1">
    <location>
        <begin position="382"/>
        <end position="400"/>
    </location>
</feature>
<sequence length="503" mass="56980">MTFAGISQLVTLVPDLNPTFWKRLLITWGATIAYVGYFLLVSIKIAFPIPFMWYVGGVLMGIYVPVMQFIVFGVAPFRKTSPCYRNLQRHMNDFTGFVVLMNIFPIYKVLYGFVPVPYHGIAVIILPIWKLAAKHFMVKATRDMEDYIPGNVAMTVDFYSALFVSVCMWTKGSMYLSVFCIAADIGQAFLEYREVQKNAKTVFELLRARHASSERFSRNSSKRWSSTTLSNILETSKLVNLILEVTPDPHAFHVESLKGVRLRACYSHRLDPGQQERLDTLEALNVYCALDYISITPAKLVRYKRRYHCFLNRRARAAIVPKSMHIEEAIVPTFGVTDEGSLSDLSSPVEIFNATLKHTAALGEKSGKLVEQGLQLLFHCEYLILVEYIECVVPLVFILYKVVLEHLPNVAYYPGGAGNFGFTAIANILVFAMLEVGSLIFLQFFVNRKFGLSSIYQLAFVLEAQSYLVQGSLFVESLFLLQYELEHFGKCSPVVINLRTLLS</sequence>
<evidence type="ECO:0000313" key="3">
    <source>
        <dbReference type="Proteomes" id="UP001165083"/>
    </source>
</evidence>
<protein>
    <submittedName>
        <fullName evidence="2">Unnamed protein product</fullName>
    </submittedName>
</protein>
<accession>A0A9W7CRA7</accession>
<dbReference type="AlphaFoldDB" id="A0A9W7CRA7"/>
<gene>
    <name evidence="2" type="ORF">Plil01_001628500</name>
</gene>
<dbReference type="OrthoDB" id="126565at2759"/>
<proteinExistence type="predicted"/>
<dbReference type="EMBL" id="BSXW01001822">
    <property type="protein sequence ID" value="GMF39341.1"/>
    <property type="molecule type" value="Genomic_DNA"/>
</dbReference>
<feature type="transmembrane region" description="Helical" evidence="1">
    <location>
        <begin position="53"/>
        <end position="74"/>
    </location>
</feature>
<comment type="caution">
    <text evidence="2">The sequence shown here is derived from an EMBL/GenBank/DDBJ whole genome shotgun (WGS) entry which is preliminary data.</text>
</comment>
<dbReference type="Proteomes" id="UP001165083">
    <property type="component" value="Unassembled WGS sequence"/>
</dbReference>
<feature type="transmembrane region" description="Helical" evidence="1">
    <location>
        <begin position="94"/>
        <end position="110"/>
    </location>
</feature>